<dbReference type="Proteomes" id="UP000184109">
    <property type="component" value="Unassembled WGS sequence"/>
</dbReference>
<sequence>MKAVITADIINSREVSPEIWLNTLKSTLLNIGEEYSVWEVFRGDSIQMIIEPQKALEVAVLLKSAIKQIPNIDIRIGIGIGEVTYQSEKVTTSNGPAFVNAGEAFDGLKKSTLFIKTPWGDFDKTINIMLNLATLTMDYWKPAMAEIVYEQLQNPESKQIEIAQALNKKQSNVSYSLKKAGYEEIQDCLQFYKQQIGGLC</sequence>
<accession>A0A1M5VKY1</accession>
<organism evidence="1 2">
    <name type="scientific">Wenyingzhuangia marina</name>
    <dbReference type="NCBI Taxonomy" id="1195760"/>
    <lineage>
        <taxon>Bacteria</taxon>
        <taxon>Pseudomonadati</taxon>
        <taxon>Bacteroidota</taxon>
        <taxon>Flavobacteriia</taxon>
        <taxon>Flavobacteriales</taxon>
        <taxon>Flavobacteriaceae</taxon>
        <taxon>Wenyingzhuangia</taxon>
    </lineage>
</organism>
<dbReference type="InterPro" id="IPR032580">
    <property type="entry name" value="SatD"/>
</dbReference>
<name>A0A1M5VKY1_9FLAO</name>
<dbReference type="RefSeq" id="WP_073120788.1">
    <property type="nucleotide sequence ID" value="NZ_BMEN01000003.1"/>
</dbReference>
<dbReference type="STRING" id="1195760.SAMN05444281_1871"/>
<gene>
    <name evidence="1" type="ORF">SAMN05444281_1871</name>
</gene>
<proteinExistence type="predicted"/>
<reference evidence="2" key="1">
    <citation type="submission" date="2016-11" db="EMBL/GenBank/DDBJ databases">
        <authorList>
            <person name="Varghese N."/>
            <person name="Submissions S."/>
        </authorList>
    </citation>
    <scope>NUCLEOTIDE SEQUENCE [LARGE SCALE GENOMIC DNA]</scope>
    <source>
        <strain evidence="2">DSM 100572</strain>
    </source>
</reference>
<evidence type="ECO:0000313" key="1">
    <source>
        <dbReference type="EMBL" id="SHH75704.1"/>
    </source>
</evidence>
<dbReference type="AlphaFoldDB" id="A0A1M5VKY1"/>
<dbReference type="Pfam" id="PF16264">
    <property type="entry name" value="SatD"/>
    <property type="match status" value="1"/>
</dbReference>
<dbReference type="OrthoDB" id="7064118at2"/>
<protein>
    <submittedName>
        <fullName evidence="1">SatD family (SatD)</fullName>
    </submittedName>
</protein>
<keyword evidence="2" id="KW-1185">Reference proteome</keyword>
<dbReference type="EMBL" id="FQXQ01000003">
    <property type="protein sequence ID" value="SHH75704.1"/>
    <property type="molecule type" value="Genomic_DNA"/>
</dbReference>
<evidence type="ECO:0000313" key="2">
    <source>
        <dbReference type="Proteomes" id="UP000184109"/>
    </source>
</evidence>